<dbReference type="OrthoDB" id="5332281at2759"/>
<evidence type="ECO:0000256" key="1">
    <source>
        <dbReference type="SAM" id="MobiDB-lite"/>
    </source>
</evidence>
<dbReference type="PANTHER" id="PTHR37544">
    <property type="entry name" value="SPRAY-RELATED"/>
    <property type="match status" value="1"/>
</dbReference>
<organism evidence="3 4">
    <name type="scientific">Clonostachys byssicola</name>
    <dbReference type="NCBI Taxonomy" id="160290"/>
    <lineage>
        <taxon>Eukaryota</taxon>
        <taxon>Fungi</taxon>
        <taxon>Dikarya</taxon>
        <taxon>Ascomycota</taxon>
        <taxon>Pezizomycotina</taxon>
        <taxon>Sordariomycetes</taxon>
        <taxon>Hypocreomycetidae</taxon>
        <taxon>Hypocreales</taxon>
        <taxon>Bionectriaceae</taxon>
        <taxon>Clonostachys</taxon>
    </lineage>
</organism>
<feature type="transmembrane region" description="Helical" evidence="2">
    <location>
        <begin position="671"/>
        <end position="694"/>
    </location>
</feature>
<proteinExistence type="predicted"/>
<feature type="transmembrane region" description="Helical" evidence="2">
    <location>
        <begin position="1071"/>
        <end position="1097"/>
    </location>
</feature>
<reference evidence="3 4" key="2">
    <citation type="submission" date="2021-10" db="EMBL/GenBank/DDBJ databases">
        <authorList>
            <person name="Piombo E."/>
        </authorList>
    </citation>
    <scope>NUCLEOTIDE SEQUENCE [LARGE SCALE GENOMIC DNA]</scope>
</reference>
<evidence type="ECO:0000256" key="2">
    <source>
        <dbReference type="SAM" id="Phobius"/>
    </source>
</evidence>
<reference evidence="4" key="1">
    <citation type="submission" date="2019-06" db="EMBL/GenBank/DDBJ databases">
        <authorList>
            <person name="Broberg M."/>
        </authorList>
    </citation>
    <scope>NUCLEOTIDE SEQUENCE [LARGE SCALE GENOMIC DNA]</scope>
</reference>
<evidence type="ECO:0000313" key="4">
    <source>
        <dbReference type="Proteomes" id="UP000754883"/>
    </source>
</evidence>
<feature type="non-terminal residue" evidence="3">
    <location>
        <position position="1194"/>
    </location>
</feature>
<feature type="transmembrane region" description="Helical" evidence="2">
    <location>
        <begin position="73"/>
        <end position="91"/>
    </location>
</feature>
<dbReference type="EMBL" id="CABFNO020001465">
    <property type="protein sequence ID" value="CAG9989185.1"/>
    <property type="molecule type" value="Genomic_DNA"/>
</dbReference>
<feature type="non-terminal residue" evidence="3">
    <location>
        <position position="1"/>
    </location>
</feature>
<dbReference type="Proteomes" id="UP000754883">
    <property type="component" value="Unassembled WGS sequence"/>
</dbReference>
<feature type="transmembrane region" description="Helical" evidence="2">
    <location>
        <begin position="139"/>
        <end position="164"/>
    </location>
</feature>
<keyword evidence="2" id="KW-0812">Transmembrane</keyword>
<evidence type="ECO:0000313" key="3">
    <source>
        <dbReference type="EMBL" id="CAG9989185.1"/>
    </source>
</evidence>
<keyword evidence="2" id="KW-1133">Transmembrane helix</keyword>
<gene>
    <name evidence="3" type="ORF">CBYS24578_00014727</name>
</gene>
<feature type="transmembrane region" description="Helical" evidence="2">
    <location>
        <begin position="606"/>
        <end position="623"/>
    </location>
</feature>
<dbReference type="Pfam" id="PF11915">
    <property type="entry name" value="DUF3433"/>
    <property type="match status" value="2"/>
</dbReference>
<dbReference type="InterPro" id="IPR021840">
    <property type="entry name" value="DUF3433"/>
</dbReference>
<feature type="region of interest" description="Disordered" evidence="1">
    <location>
        <begin position="1"/>
        <end position="20"/>
    </location>
</feature>
<dbReference type="AlphaFoldDB" id="A0A9N9Y3M1"/>
<keyword evidence="2" id="KW-0472">Membrane</keyword>
<dbReference type="PANTHER" id="PTHR37544:SF3">
    <property type="entry name" value="SPRAY"/>
    <property type="match status" value="1"/>
</dbReference>
<name>A0A9N9Y3M1_9HYPO</name>
<sequence length="1194" mass="135001">DIDTITPVEQQRASEDSEAHRESVPTWQPFWLRKCVLVGFFCWFLCCTVVLLILLLLSKRDGGIGRANQELGYLYRFAPTAIFTLVTVLLSRVELQVLRYYPWALIQHSDSCNPEAYHLNYSSMIMPMVLFRSVQRKHVLVALITSSLIILRIQTILSPALFIWGLQQQLQPASVEILDTFDTSAAPAKEPGSEFFYNQHAVEQFDMEFPFGIAKNGVYQTFEIRNQGNTTCGTSEKPLKVDVNGLFMDIQCSPMIDYNTTAVYVPDYHDATTFNITIDFEFESCGPPVRDYVNYLWMKYEDPIPIWWAKTFEQPPCRLLPQQNKQFAYFGCFFEPGPIQTNEIRLPPADLCTAMICSSAAGLSKVEIVDDGFIKKLTVPPNQTVIPVKSDLWHIMGNSLSVTVEDQTPVYETKDGLQYVKFVKKLWERYHPNENKWLFQNAVLEEALMNATKMLGPWAAHYNLRRANKAETVGFLTTETEILQVNQGICLAIIVLSTVSLLAISSMIFQLAEISNVWYRNPSTILGFMTVMNSDKHALEENYSENPDDLFKWGRSNSSPFILRPHLRVIFILYVIGLIVGLLVALRVSQQSDGLATVNSNQYLSFLWRVVPALAMFVVASYASTVDSEIRDIAILSKLSMKNCSAVQLDMSLHDMLGFRALYHSVLMRDYAVTISQILAAVCALLITISSLLFNIQKGSESISTEVQSESWFGIPAANTTDRNVSLDAVASLVLSHNLSHFTYPKSTYADLLFPTIQEAGFNKTLDHVNSAMFEVPAAKLLPVCNPIPLQDLNISIYEIPTSNYPEPEAESLSFSFLIEREYECPWRTSPISYDENGIPKYRKLEDFFYVGPEAKTDGFSYFGMVINTLENANAELCGPKLGPNWSLRSYLWGNFSTKSTSFEHLSIWTCNYTWFEVPTNINMVEVDGKLQIDQNNPPVQDMANARPWSPPFPVPAVGRVSLVRTQDTAFPAFKTDETFTSIEFSPHFNIILEPFGPIKQEDLGNENQVSHVLDALHYTLGLASVQIAGKQNRLALHERSKGEPAQSPKQRPIKAKLINTNRRRLVQDPIVTYVLIAILGLAAIVNIYALISSILIRQYGREHRWLLDMELRGLAPNGFGSIALIHTLLCSTNAIHHLPDGAHLMPPSLLYRHLADTRFRMGWFFHTVGRQENYTIGVSNDTNFQFSTTKKYN</sequence>
<feature type="transmembrane region" description="Helical" evidence="2">
    <location>
        <begin position="567"/>
        <end position="586"/>
    </location>
</feature>
<feature type="transmembrane region" description="Helical" evidence="2">
    <location>
        <begin position="491"/>
        <end position="512"/>
    </location>
</feature>
<comment type="caution">
    <text evidence="3">The sequence shown here is derived from an EMBL/GenBank/DDBJ whole genome shotgun (WGS) entry which is preliminary data.</text>
</comment>
<feature type="transmembrane region" description="Helical" evidence="2">
    <location>
        <begin position="35"/>
        <end position="57"/>
    </location>
</feature>
<protein>
    <submittedName>
        <fullName evidence="3">Uncharacterized protein</fullName>
    </submittedName>
</protein>
<keyword evidence="4" id="KW-1185">Reference proteome</keyword>
<accession>A0A9N9Y3M1</accession>